<dbReference type="Proteomes" id="UP000032360">
    <property type="component" value="Unassembled WGS sequence"/>
</dbReference>
<evidence type="ECO:0000256" key="6">
    <source>
        <dbReference type="ARBA" id="ARBA00023303"/>
    </source>
</evidence>
<dbReference type="EMBL" id="JXYS01000017">
    <property type="protein sequence ID" value="KJF18459.1"/>
    <property type="molecule type" value="Genomic_DNA"/>
</dbReference>
<name>A0A0D8HKQ5_9ACTN</name>
<keyword evidence="6 10" id="KW-0407">Ion channel</keyword>
<comment type="catalytic activity">
    <reaction evidence="8">
        <text>fluoride(in) = fluoride(out)</text>
        <dbReference type="Rhea" id="RHEA:76159"/>
        <dbReference type="ChEBI" id="CHEBI:17051"/>
    </reaction>
    <physiologicalReaction direction="left-to-right" evidence="8">
        <dbReference type="Rhea" id="RHEA:76160"/>
    </physiologicalReaction>
</comment>
<dbReference type="Pfam" id="PF02537">
    <property type="entry name" value="CRCB"/>
    <property type="match status" value="1"/>
</dbReference>
<keyword evidence="3 10" id="KW-0812">Transmembrane</keyword>
<comment type="subcellular location">
    <subcellularLocation>
        <location evidence="1 10">Cell membrane</location>
        <topology evidence="1 10">Multi-pass membrane protein</topology>
    </subcellularLocation>
</comment>
<feature type="binding site" evidence="10">
    <location>
        <position position="77"/>
    </location>
    <ligand>
        <name>Na(+)</name>
        <dbReference type="ChEBI" id="CHEBI:29101"/>
        <note>structural</note>
    </ligand>
</feature>
<protein>
    <recommendedName>
        <fullName evidence="10">Fluoride-specific ion channel FluC</fullName>
    </recommendedName>
</protein>
<dbReference type="NCBIfam" id="TIGR00494">
    <property type="entry name" value="crcB"/>
    <property type="match status" value="1"/>
</dbReference>
<dbReference type="RefSeq" id="WP_052604461.1">
    <property type="nucleotide sequence ID" value="NZ_JXYS01000017.1"/>
</dbReference>
<dbReference type="GO" id="GO:0140114">
    <property type="term" value="P:cellular detoxification of fluoride"/>
    <property type="evidence" value="ECO:0007669"/>
    <property type="project" value="UniProtKB-UniRule"/>
</dbReference>
<proteinExistence type="inferred from homology"/>
<evidence type="ECO:0000313" key="11">
    <source>
        <dbReference type="EMBL" id="KJF18459.1"/>
    </source>
</evidence>
<evidence type="ECO:0000256" key="8">
    <source>
        <dbReference type="ARBA" id="ARBA00035585"/>
    </source>
</evidence>
<feature type="transmembrane region" description="Helical" evidence="10">
    <location>
        <begin position="67"/>
        <end position="87"/>
    </location>
</feature>
<feature type="transmembrane region" description="Helical" evidence="10">
    <location>
        <begin position="32"/>
        <end position="55"/>
    </location>
</feature>
<dbReference type="AlphaFoldDB" id="A0A0D8HKQ5"/>
<dbReference type="HAMAP" id="MF_00454">
    <property type="entry name" value="FluC"/>
    <property type="match status" value="1"/>
</dbReference>
<dbReference type="GO" id="GO:0046872">
    <property type="term" value="F:metal ion binding"/>
    <property type="evidence" value="ECO:0007669"/>
    <property type="project" value="UniProtKB-KW"/>
</dbReference>
<keyword evidence="10" id="KW-0915">Sodium</keyword>
<comment type="function">
    <text evidence="9 10">Fluoride-specific ion channel. Important for reducing fluoride concentration in the cell, thus reducing its toxicity.</text>
</comment>
<feature type="transmembrane region" description="Helical" evidence="10">
    <location>
        <begin position="99"/>
        <end position="119"/>
    </location>
</feature>
<comment type="activity regulation">
    <text evidence="10">Na(+) is not transported, but it plays an essential structural role and its presence is essential for fluoride channel function.</text>
</comment>
<evidence type="ECO:0000256" key="3">
    <source>
        <dbReference type="ARBA" id="ARBA00022692"/>
    </source>
</evidence>
<keyword evidence="5 10" id="KW-0472">Membrane</keyword>
<evidence type="ECO:0000256" key="4">
    <source>
        <dbReference type="ARBA" id="ARBA00022989"/>
    </source>
</evidence>
<dbReference type="GO" id="GO:0005886">
    <property type="term" value="C:plasma membrane"/>
    <property type="evidence" value="ECO:0007669"/>
    <property type="project" value="UniProtKB-SubCell"/>
</dbReference>
<dbReference type="InterPro" id="IPR003691">
    <property type="entry name" value="FluC"/>
</dbReference>
<comment type="caution">
    <text evidence="11">The sequence shown here is derived from an EMBL/GenBank/DDBJ whole genome shotgun (WGS) entry which is preliminary data.</text>
</comment>
<keyword evidence="12" id="KW-1185">Reference proteome</keyword>
<dbReference type="PANTHER" id="PTHR28259">
    <property type="entry name" value="FLUORIDE EXPORT PROTEIN 1-RELATED"/>
    <property type="match status" value="1"/>
</dbReference>
<evidence type="ECO:0000256" key="9">
    <source>
        <dbReference type="ARBA" id="ARBA00049940"/>
    </source>
</evidence>
<evidence type="ECO:0000256" key="2">
    <source>
        <dbReference type="ARBA" id="ARBA00022475"/>
    </source>
</evidence>
<dbReference type="GO" id="GO:0062054">
    <property type="term" value="F:fluoride channel activity"/>
    <property type="evidence" value="ECO:0007669"/>
    <property type="project" value="UniProtKB-UniRule"/>
</dbReference>
<evidence type="ECO:0000256" key="1">
    <source>
        <dbReference type="ARBA" id="ARBA00004651"/>
    </source>
</evidence>
<evidence type="ECO:0000313" key="12">
    <source>
        <dbReference type="Proteomes" id="UP000032360"/>
    </source>
</evidence>
<keyword evidence="10" id="KW-0406">Ion transport</keyword>
<organism evidence="11 12">
    <name type="scientific">Acidithrix ferrooxidans</name>
    <dbReference type="NCBI Taxonomy" id="1280514"/>
    <lineage>
        <taxon>Bacteria</taxon>
        <taxon>Bacillati</taxon>
        <taxon>Actinomycetota</taxon>
        <taxon>Acidimicrobiia</taxon>
        <taxon>Acidimicrobiales</taxon>
        <taxon>Acidimicrobiaceae</taxon>
        <taxon>Acidithrix</taxon>
    </lineage>
</organism>
<feature type="binding site" evidence="10">
    <location>
        <position position="74"/>
    </location>
    <ligand>
        <name>Na(+)</name>
        <dbReference type="ChEBI" id="CHEBI:29101"/>
        <note>structural</note>
    </ligand>
</feature>
<accession>A0A0D8HKQ5</accession>
<keyword evidence="2 10" id="KW-1003">Cell membrane</keyword>
<dbReference type="PANTHER" id="PTHR28259:SF1">
    <property type="entry name" value="FLUORIDE EXPORT PROTEIN 1-RELATED"/>
    <property type="match status" value="1"/>
</dbReference>
<evidence type="ECO:0000256" key="5">
    <source>
        <dbReference type="ARBA" id="ARBA00023136"/>
    </source>
</evidence>
<evidence type="ECO:0000256" key="7">
    <source>
        <dbReference type="ARBA" id="ARBA00035120"/>
    </source>
</evidence>
<dbReference type="STRING" id="1280514.AXFE_06890"/>
<keyword evidence="10" id="KW-0813">Transport</keyword>
<keyword evidence="4 10" id="KW-1133">Transmembrane helix</keyword>
<evidence type="ECO:0000256" key="10">
    <source>
        <dbReference type="HAMAP-Rule" id="MF_00454"/>
    </source>
</evidence>
<dbReference type="OrthoDB" id="5148600at2"/>
<gene>
    <name evidence="10 11" type="primary">crcB</name>
    <name evidence="10" type="synonym">fluC</name>
    <name evidence="11" type="ORF">AXFE_06890</name>
</gene>
<comment type="similarity">
    <text evidence="7 10">Belongs to the fluoride channel Fluc/FEX (TC 1.A.43) family.</text>
</comment>
<keyword evidence="10" id="KW-0479">Metal-binding</keyword>
<reference evidence="11 12" key="1">
    <citation type="submission" date="2015-01" db="EMBL/GenBank/DDBJ databases">
        <title>Draft genome of the acidophilic iron oxidizer Acidithrix ferrooxidans strain Py-F3.</title>
        <authorList>
            <person name="Poehlein A."/>
            <person name="Eisen S."/>
            <person name="Schloemann M."/>
            <person name="Johnson B.D."/>
            <person name="Daniel R."/>
            <person name="Muehling M."/>
        </authorList>
    </citation>
    <scope>NUCLEOTIDE SEQUENCE [LARGE SCALE GENOMIC DNA]</scope>
    <source>
        <strain evidence="11 12">Py-F3</strain>
    </source>
</reference>
<sequence>MSALWIAIFAPLGALARYYQSNLVAGAFGKSFPYATLSINVIGSFLMGLLFYFTLDRLSVSPSIRAGVLTGFLGAYTTFSTFSIETLSLFQEGKVTKAISYSLMSVILGLGAVYLGSVLGKK</sequence>